<evidence type="ECO:0000313" key="2">
    <source>
        <dbReference type="Proteomes" id="UP001066276"/>
    </source>
</evidence>
<organism evidence="1 2">
    <name type="scientific">Pleurodeles waltl</name>
    <name type="common">Iberian ribbed newt</name>
    <dbReference type="NCBI Taxonomy" id="8319"/>
    <lineage>
        <taxon>Eukaryota</taxon>
        <taxon>Metazoa</taxon>
        <taxon>Chordata</taxon>
        <taxon>Craniata</taxon>
        <taxon>Vertebrata</taxon>
        <taxon>Euteleostomi</taxon>
        <taxon>Amphibia</taxon>
        <taxon>Batrachia</taxon>
        <taxon>Caudata</taxon>
        <taxon>Salamandroidea</taxon>
        <taxon>Salamandridae</taxon>
        <taxon>Pleurodelinae</taxon>
        <taxon>Pleurodeles</taxon>
    </lineage>
</organism>
<evidence type="ECO:0008006" key="3">
    <source>
        <dbReference type="Google" id="ProtNLM"/>
    </source>
</evidence>
<sequence>MLALRARQRELEYVIEAIEDGDSTRVNTPEGIVRIFEAYYAALYADDPTVRYNGYETKVLAYADNAALLTPDPQPALQELE</sequence>
<dbReference type="AlphaFoldDB" id="A0AAV7LCG1"/>
<evidence type="ECO:0000313" key="1">
    <source>
        <dbReference type="EMBL" id="KAJ1089331.1"/>
    </source>
</evidence>
<reference evidence="1" key="1">
    <citation type="journal article" date="2022" name="bioRxiv">
        <title>Sequencing and chromosome-scale assembly of the giantPleurodeles waltlgenome.</title>
        <authorList>
            <person name="Brown T."/>
            <person name="Elewa A."/>
            <person name="Iarovenko S."/>
            <person name="Subramanian E."/>
            <person name="Araus A.J."/>
            <person name="Petzold A."/>
            <person name="Susuki M."/>
            <person name="Suzuki K.-i.T."/>
            <person name="Hayashi T."/>
            <person name="Toyoda A."/>
            <person name="Oliveira C."/>
            <person name="Osipova E."/>
            <person name="Leigh N.D."/>
            <person name="Simon A."/>
            <person name="Yun M.H."/>
        </authorList>
    </citation>
    <scope>NUCLEOTIDE SEQUENCE</scope>
    <source>
        <strain evidence="1">20211129_DDA</strain>
        <tissue evidence="1">Liver</tissue>
    </source>
</reference>
<keyword evidence="2" id="KW-1185">Reference proteome</keyword>
<name>A0AAV7LCG1_PLEWA</name>
<dbReference type="Proteomes" id="UP001066276">
    <property type="component" value="Chromosome 11"/>
</dbReference>
<dbReference type="EMBL" id="JANPWB010000015">
    <property type="protein sequence ID" value="KAJ1089331.1"/>
    <property type="molecule type" value="Genomic_DNA"/>
</dbReference>
<proteinExistence type="predicted"/>
<gene>
    <name evidence="1" type="ORF">NDU88_002482</name>
</gene>
<protein>
    <recommendedName>
        <fullName evidence="3">Reverse transcriptase</fullName>
    </recommendedName>
</protein>
<accession>A0AAV7LCG1</accession>
<comment type="caution">
    <text evidence="1">The sequence shown here is derived from an EMBL/GenBank/DDBJ whole genome shotgun (WGS) entry which is preliminary data.</text>
</comment>